<organism evidence="8">
    <name type="scientific">Candidatus Kentrum eta</name>
    <dbReference type="NCBI Taxonomy" id="2126337"/>
    <lineage>
        <taxon>Bacteria</taxon>
        <taxon>Pseudomonadati</taxon>
        <taxon>Pseudomonadota</taxon>
        <taxon>Gammaproteobacteria</taxon>
        <taxon>Candidatus Kentrum</taxon>
    </lineage>
</organism>
<dbReference type="Gene3D" id="3.30.390.60">
    <property type="entry name" value="Heat-inducible transcription repressor hrca homolog, domain 3"/>
    <property type="match status" value="1"/>
</dbReference>
<dbReference type="Pfam" id="PF01628">
    <property type="entry name" value="HrcA"/>
    <property type="match status" value="1"/>
</dbReference>
<keyword evidence="1 5" id="KW-0678">Repressor</keyword>
<sequence length="393" mass="44468">MRLFQKLLFLGGPLKIGILLGEVAHGGIFIHAEENDFMFDKAQKRNLPKNPEIGERSQHILKMLIKRYIREGQPVGSRVLSRDLEMDLSPATVRNVMADLEEMGLVWSPHTSAGRVPTVRGYRVFVDTLLTIHPLDSDDVARLRKQLDLDQENESLLETASGLLSKLTHLVGMVTVPRQEQATLRQVEFLSLSHRQVLVILVINEREVQNRIILTKRRYTPSELQQAANYINSMCHGTDLWAVRDRLLRDLRRTQENMNRIMMATLEIAEKGLVAEQAEDDVVLAGQTHLMEYVDLADMEKLRNLFEAFGRKRDILHLLDESLKASGLQIFIGSESGYDVLDNCSVVSAPYKVNGHRLGVLGIIGPTRMPYERIIPLVDVAAKLLGTALDQRQ</sequence>
<dbReference type="InterPro" id="IPR036390">
    <property type="entry name" value="WH_DNA-bd_sf"/>
</dbReference>
<protein>
    <recommendedName>
        <fullName evidence="5">Heat-inducible transcription repressor HrcA</fullName>
    </recommendedName>
</protein>
<dbReference type="SUPFAM" id="SSF55781">
    <property type="entry name" value="GAF domain-like"/>
    <property type="match status" value="1"/>
</dbReference>
<feature type="domain" description="Winged helix-turn-helix transcription repressor HrcA DNA-binding" evidence="7">
    <location>
        <begin position="57"/>
        <end position="124"/>
    </location>
</feature>
<accession>A0A450UPB1</accession>
<keyword evidence="3 5" id="KW-0346">Stress response</keyword>
<dbReference type="InterPro" id="IPR005104">
    <property type="entry name" value="WHTH_HrcA_DNA-bd"/>
</dbReference>
<dbReference type="EMBL" id="CAADFJ010000065">
    <property type="protein sequence ID" value="VFK01397.1"/>
    <property type="molecule type" value="Genomic_DNA"/>
</dbReference>
<proteinExistence type="inferred from homology"/>
<dbReference type="PIRSF" id="PIRSF005485">
    <property type="entry name" value="HrcA"/>
    <property type="match status" value="1"/>
</dbReference>
<dbReference type="NCBIfam" id="TIGR00331">
    <property type="entry name" value="hrcA"/>
    <property type="match status" value="1"/>
</dbReference>
<name>A0A450UPB1_9GAMM</name>
<evidence type="ECO:0000256" key="3">
    <source>
        <dbReference type="ARBA" id="ARBA00023016"/>
    </source>
</evidence>
<evidence type="ECO:0000313" key="8">
    <source>
        <dbReference type="EMBL" id="VFJ94310.1"/>
    </source>
</evidence>
<comment type="similarity">
    <text evidence="5">Belongs to the HrcA family.</text>
</comment>
<dbReference type="EMBL" id="CAADFI010000073">
    <property type="protein sequence ID" value="VFJ95201.1"/>
    <property type="molecule type" value="Genomic_DNA"/>
</dbReference>
<evidence type="ECO:0000313" key="10">
    <source>
        <dbReference type="EMBL" id="VFK01397.1"/>
    </source>
</evidence>
<feature type="domain" description="Heat-inducible transcription repressor HrcA C-terminal" evidence="6">
    <location>
        <begin position="154"/>
        <end position="375"/>
    </location>
</feature>
<evidence type="ECO:0000256" key="5">
    <source>
        <dbReference type="HAMAP-Rule" id="MF_00081"/>
    </source>
</evidence>
<dbReference type="InterPro" id="IPR002571">
    <property type="entry name" value="HrcA"/>
</dbReference>
<evidence type="ECO:0000259" key="6">
    <source>
        <dbReference type="Pfam" id="PF01628"/>
    </source>
</evidence>
<dbReference type="GO" id="GO:0003677">
    <property type="term" value="F:DNA binding"/>
    <property type="evidence" value="ECO:0007669"/>
    <property type="project" value="InterPro"/>
</dbReference>
<comment type="function">
    <text evidence="5">Negative regulator of class I heat shock genes (grpE-dnaK-dnaJ and groELS operons). Prevents heat-shock induction of these operons.</text>
</comment>
<dbReference type="PANTHER" id="PTHR34824:SF1">
    <property type="entry name" value="HEAT-INDUCIBLE TRANSCRIPTION REPRESSOR HRCA"/>
    <property type="match status" value="1"/>
</dbReference>
<evidence type="ECO:0000256" key="1">
    <source>
        <dbReference type="ARBA" id="ARBA00022491"/>
    </source>
</evidence>
<gene>
    <name evidence="5" type="primary">hrcA</name>
    <name evidence="8" type="ORF">BECKH772A_GA0070896_100701</name>
    <name evidence="9" type="ORF">BECKH772B_GA0070898_100731</name>
    <name evidence="10" type="ORF">BECKH772C_GA0070978_100651</name>
</gene>
<keyword evidence="2 5" id="KW-0805">Transcription regulation</keyword>
<dbReference type="AlphaFoldDB" id="A0A450UPB1"/>
<evidence type="ECO:0000313" key="9">
    <source>
        <dbReference type="EMBL" id="VFJ95201.1"/>
    </source>
</evidence>
<reference evidence="8" key="1">
    <citation type="submission" date="2019-02" db="EMBL/GenBank/DDBJ databases">
        <authorList>
            <person name="Gruber-Vodicka R. H."/>
            <person name="Seah K. B. B."/>
        </authorList>
    </citation>
    <scope>NUCLEOTIDE SEQUENCE</scope>
    <source>
        <strain evidence="10">BECK_SA2B12</strain>
        <strain evidence="8">BECK_SA2B15</strain>
        <strain evidence="9">BECK_SA2B20</strain>
    </source>
</reference>
<dbReference type="HAMAP" id="MF_00081">
    <property type="entry name" value="HrcA"/>
    <property type="match status" value="1"/>
</dbReference>
<evidence type="ECO:0000256" key="2">
    <source>
        <dbReference type="ARBA" id="ARBA00023015"/>
    </source>
</evidence>
<dbReference type="Pfam" id="PF03444">
    <property type="entry name" value="WHD_HrcA"/>
    <property type="match status" value="1"/>
</dbReference>
<dbReference type="InterPro" id="IPR036388">
    <property type="entry name" value="WH-like_DNA-bd_sf"/>
</dbReference>
<dbReference type="InterPro" id="IPR029016">
    <property type="entry name" value="GAF-like_dom_sf"/>
</dbReference>
<dbReference type="Gene3D" id="1.10.10.10">
    <property type="entry name" value="Winged helix-like DNA-binding domain superfamily/Winged helix DNA-binding domain"/>
    <property type="match status" value="1"/>
</dbReference>
<dbReference type="GO" id="GO:0045892">
    <property type="term" value="P:negative regulation of DNA-templated transcription"/>
    <property type="evidence" value="ECO:0007669"/>
    <property type="project" value="UniProtKB-UniRule"/>
</dbReference>
<evidence type="ECO:0000256" key="4">
    <source>
        <dbReference type="ARBA" id="ARBA00023163"/>
    </source>
</evidence>
<dbReference type="InterPro" id="IPR023120">
    <property type="entry name" value="WHTH_transcript_rep_HrcA_IDD"/>
</dbReference>
<dbReference type="SUPFAM" id="SSF46785">
    <property type="entry name" value="Winged helix' DNA-binding domain"/>
    <property type="match status" value="1"/>
</dbReference>
<dbReference type="EMBL" id="CAADFG010000070">
    <property type="protein sequence ID" value="VFJ94310.1"/>
    <property type="molecule type" value="Genomic_DNA"/>
</dbReference>
<dbReference type="Gene3D" id="3.30.450.40">
    <property type="match status" value="1"/>
</dbReference>
<dbReference type="InterPro" id="IPR021153">
    <property type="entry name" value="HrcA_C"/>
</dbReference>
<keyword evidence="4 5" id="KW-0804">Transcription</keyword>
<evidence type="ECO:0000259" key="7">
    <source>
        <dbReference type="Pfam" id="PF03444"/>
    </source>
</evidence>
<dbReference type="PANTHER" id="PTHR34824">
    <property type="entry name" value="HEAT-INDUCIBLE TRANSCRIPTION REPRESSOR HRCA"/>
    <property type="match status" value="1"/>
</dbReference>